<comment type="pathway">
    <text evidence="1 4">Purine metabolism; IMP biosynthesis via de novo pathway; N(2)-formyl-N(1)-(5-phospho-D-ribosyl)glycinamide from N(1)-(5-phospho-D-ribosyl)glycinamide (10-formyl THF route): step 1/1.</text>
</comment>
<feature type="binding site" evidence="4">
    <location>
        <position position="109"/>
    </location>
    <ligand>
        <name>(6R)-10-formyltetrahydrofolate</name>
        <dbReference type="ChEBI" id="CHEBI:195366"/>
    </ligand>
</feature>
<feature type="site" description="Raises pKa of active site His" evidence="4">
    <location>
        <position position="147"/>
    </location>
</feature>
<evidence type="ECO:0000259" key="5">
    <source>
        <dbReference type="Pfam" id="PF00551"/>
    </source>
</evidence>
<dbReference type="InterPro" id="IPR036477">
    <property type="entry name" value="Formyl_transf_N_sf"/>
</dbReference>
<gene>
    <name evidence="4" type="primary">purN</name>
    <name evidence="6" type="ORF">B5C34_12310</name>
</gene>
<dbReference type="CDD" id="cd08645">
    <property type="entry name" value="FMT_core_GART"/>
    <property type="match status" value="1"/>
</dbReference>
<feature type="binding site" evidence="4">
    <location>
        <position position="67"/>
    </location>
    <ligand>
        <name>(6R)-10-formyltetrahydrofolate</name>
        <dbReference type="ChEBI" id="CHEBI:195366"/>
    </ligand>
</feature>
<dbReference type="Pfam" id="PF00551">
    <property type="entry name" value="Formyl_trans_N"/>
    <property type="match status" value="1"/>
</dbReference>
<feature type="active site" description="Proton donor" evidence="4">
    <location>
        <position position="111"/>
    </location>
</feature>
<dbReference type="Gene3D" id="3.40.50.170">
    <property type="entry name" value="Formyl transferase, N-terminal domain"/>
    <property type="match status" value="1"/>
</dbReference>
<keyword evidence="2 4" id="KW-0808">Transferase</keyword>
<keyword evidence="7" id="KW-1185">Reference proteome</keyword>
<dbReference type="AlphaFoldDB" id="A0A219B7M9"/>
<dbReference type="SUPFAM" id="SSF142906">
    <property type="entry name" value="YjbR-like"/>
    <property type="match status" value="1"/>
</dbReference>
<evidence type="ECO:0000313" key="6">
    <source>
        <dbReference type="EMBL" id="OWV34163.1"/>
    </source>
</evidence>
<dbReference type="Gene3D" id="3.90.1150.30">
    <property type="match status" value="1"/>
</dbReference>
<dbReference type="InterPro" id="IPR002376">
    <property type="entry name" value="Formyl_transf_N"/>
</dbReference>
<dbReference type="Pfam" id="PF04237">
    <property type="entry name" value="YjbR"/>
    <property type="match status" value="1"/>
</dbReference>
<dbReference type="UniPathway" id="UPA00074">
    <property type="reaction ID" value="UER00126"/>
</dbReference>
<dbReference type="SUPFAM" id="SSF53328">
    <property type="entry name" value="Formyltransferase"/>
    <property type="match status" value="1"/>
</dbReference>
<dbReference type="GO" id="GO:0004644">
    <property type="term" value="F:phosphoribosylglycinamide formyltransferase activity"/>
    <property type="evidence" value="ECO:0007669"/>
    <property type="project" value="UniProtKB-UniRule"/>
</dbReference>
<evidence type="ECO:0000256" key="1">
    <source>
        <dbReference type="ARBA" id="ARBA00005054"/>
    </source>
</evidence>
<evidence type="ECO:0000256" key="3">
    <source>
        <dbReference type="ARBA" id="ARBA00022755"/>
    </source>
</evidence>
<dbReference type="RefSeq" id="WP_088712862.1">
    <property type="nucleotide sequence ID" value="NZ_NFZT01000001.1"/>
</dbReference>
<comment type="caution">
    <text evidence="6">The sequence shown here is derived from an EMBL/GenBank/DDBJ whole genome shotgun (WGS) entry which is preliminary data.</text>
</comment>
<dbReference type="InterPro" id="IPR004607">
    <property type="entry name" value="GART"/>
</dbReference>
<protein>
    <recommendedName>
        <fullName evidence="4">Phosphoribosylglycinamide formyltransferase</fullName>
        <ecNumber evidence="4">2.1.2.2</ecNumber>
    </recommendedName>
    <alternativeName>
        <fullName evidence="4">5'-phosphoribosylglycinamide transformylase</fullName>
    </alternativeName>
    <alternativeName>
        <fullName evidence="4">GAR transformylase</fullName>
        <shortName evidence="4">GART</shortName>
    </alternativeName>
</protein>
<dbReference type="GO" id="GO:0005829">
    <property type="term" value="C:cytosol"/>
    <property type="evidence" value="ECO:0007669"/>
    <property type="project" value="TreeGrafter"/>
</dbReference>
<feature type="domain" description="Formyl transferase N-terminal" evidence="5">
    <location>
        <begin position="6"/>
        <end position="184"/>
    </location>
</feature>
<dbReference type="NCBIfam" id="TIGR00639">
    <property type="entry name" value="PurN"/>
    <property type="match status" value="1"/>
</dbReference>
<sequence length="318" mass="34758">MAERLRVAAILSGRGSNMAALLYASRLRDCPYELCLVASNKPEAAGLSLAKAEGIETWALSHKGIAKADFEAALTATLEAAETDYVALCGFMRVLSPEFVERWSGRIVNIHPSLLPKYKGLDTHARAIDAGDPVAGCSVHLVTPELDDGPVLGQIEVAILPSDTPDTLAARVLHAEHQLYPAALSAYVARHLDADWLLEQVRDLALELPEAEEAPSHGSPAFKTKKGKFFAHFSDRHHGEERIALLVKTSGEDEMSALIGAEPDLYHRPAYYGASGWIGLRLDRKDTDWDHVASWLQSSWRRTASKSLTKLLDAADEF</sequence>
<comment type="function">
    <text evidence="4">Catalyzes the transfer of a formyl group from 10-formyltetrahydrofolate to 5-phospho-ribosyl-glycinamide (GAR), producing 5-phospho-ribosyl-N-formylglycinamide (FGAR) and tetrahydrofolate.</text>
</comment>
<evidence type="ECO:0000256" key="2">
    <source>
        <dbReference type="ARBA" id="ARBA00022679"/>
    </source>
</evidence>
<evidence type="ECO:0000256" key="4">
    <source>
        <dbReference type="HAMAP-Rule" id="MF_01930"/>
    </source>
</evidence>
<dbReference type="EMBL" id="NFZT01000001">
    <property type="protein sequence ID" value="OWV34163.1"/>
    <property type="molecule type" value="Genomic_DNA"/>
</dbReference>
<reference evidence="7" key="1">
    <citation type="submission" date="2017-05" db="EMBL/GenBank/DDBJ databases">
        <authorList>
            <person name="Lin X."/>
        </authorList>
    </citation>
    <scope>NUCLEOTIDE SEQUENCE [LARGE SCALE GENOMIC DNA]</scope>
    <source>
        <strain evidence="7">JLT2012</strain>
    </source>
</reference>
<dbReference type="PANTHER" id="PTHR43369:SF2">
    <property type="entry name" value="PHOSPHORIBOSYLGLYCINAMIDE FORMYLTRANSFERASE"/>
    <property type="match status" value="1"/>
</dbReference>
<feature type="binding site" evidence="4">
    <location>
        <begin position="15"/>
        <end position="17"/>
    </location>
    <ligand>
        <name>N(1)-(5-phospho-beta-D-ribosyl)glycinamide</name>
        <dbReference type="ChEBI" id="CHEBI:143788"/>
    </ligand>
</feature>
<comment type="similarity">
    <text evidence="4">Belongs to the GART family.</text>
</comment>
<dbReference type="InterPro" id="IPR038056">
    <property type="entry name" value="YjbR-like_sf"/>
</dbReference>
<comment type="caution">
    <text evidence="4">Lacks conserved residue(s) required for the propagation of feature annotation.</text>
</comment>
<dbReference type="InterPro" id="IPR058532">
    <property type="entry name" value="YjbR/MT2646/Rv2570-like"/>
</dbReference>
<keyword evidence="3 4" id="KW-0658">Purine biosynthesis</keyword>
<organism evidence="6 7">
    <name type="scientific">Pacificimonas flava</name>
    <dbReference type="NCBI Taxonomy" id="1234595"/>
    <lineage>
        <taxon>Bacteria</taxon>
        <taxon>Pseudomonadati</taxon>
        <taxon>Pseudomonadota</taxon>
        <taxon>Alphaproteobacteria</taxon>
        <taxon>Sphingomonadales</taxon>
        <taxon>Sphingosinicellaceae</taxon>
        <taxon>Pacificimonas</taxon>
    </lineage>
</organism>
<dbReference type="EC" id="2.1.2.2" evidence="4"/>
<dbReference type="GO" id="GO:0006189">
    <property type="term" value="P:'de novo' IMP biosynthetic process"/>
    <property type="evidence" value="ECO:0007669"/>
    <property type="project" value="UniProtKB-UniRule"/>
</dbReference>
<dbReference type="HAMAP" id="MF_01930">
    <property type="entry name" value="PurN"/>
    <property type="match status" value="1"/>
</dbReference>
<comment type="catalytic activity">
    <reaction evidence="4">
        <text>N(1)-(5-phospho-beta-D-ribosyl)glycinamide + (6R)-10-formyltetrahydrofolate = N(2)-formyl-N(1)-(5-phospho-beta-D-ribosyl)glycinamide + (6S)-5,6,7,8-tetrahydrofolate + H(+)</text>
        <dbReference type="Rhea" id="RHEA:15053"/>
        <dbReference type="ChEBI" id="CHEBI:15378"/>
        <dbReference type="ChEBI" id="CHEBI:57453"/>
        <dbReference type="ChEBI" id="CHEBI:143788"/>
        <dbReference type="ChEBI" id="CHEBI:147286"/>
        <dbReference type="ChEBI" id="CHEBI:195366"/>
        <dbReference type="EC" id="2.1.2.2"/>
    </reaction>
</comment>
<proteinExistence type="inferred from homology"/>
<name>A0A219B7M9_9SPHN</name>
<dbReference type="OrthoDB" id="9806170at2"/>
<evidence type="ECO:0000313" key="7">
    <source>
        <dbReference type="Proteomes" id="UP000198462"/>
    </source>
</evidence>
<dbReference type="Proteomes" id="UP000198462">
    <property type="component" value="Unassembled WGS sequence"/>
</dbReference>
<accession>A0A219B7M9</accession>
<dbReference type="PANTHER" id="PTHR43369">
    <property type="entry name" value="PHOSPHORIBOSYLGLYCINAMIDE FORMYLTRANSFERASE"/>
    <property type="match status" value="1"/>
</dbReference>